<dbReference type="GO" id="GO:0005874">
    <property type="term" value="C:microtubule"/>
    <property type="evidence" value="ECO:0007669"/>
    <property type="project" value="TreeGrafter"/>
</dbReference>
<feature type="binding site" evidence="5">
    <location>
        <begin position="102"/>
        <end position="109"/>
    </location>
    <ligand>
        <name>ATP</name>
        <dbReference type="ChEBI" id="CHEBI:30616"/>
    </ligand>
</feature>
<keyword evidence="9" id="KW-1185">Reference proteome</keyword>
<evidence type="ECO:0000256" key="4">
    <source>
        <dbReference type="ARBA" id="ARBA00023212"/>
    </source>
</evidence>
<dbReference type="InterPro" id="IPR001752">
    <property type="entry name" value="Kinesin_motor_dom"/>
</dbReference>
<dbReference type="Gene3D" id="3.40.850.10">
    <property type="entry name" value="Kinesin motor domain"/>
    <property type="match status" value="1"/>
</dbReference>
<dbReference type="PANTHER" id="PTHR24115:SF194">
    <property type="entry name" value="KINESIN-LIKE PROTEIN KIF6"/>
    <property type="match status" value="1"/>
</dbReference>
<keyword evidence="3 5" id="KW-0067">ATP-binding</keyword>
<reference evidence="10" key="1">
    <citation type="submission" date="2025-08" db="UniProtKB">
        <authorList>
            <consortium name="RefSeq"/>
        </authorList>
    </citation>
    <scope>IDENTIFICATION</scope>
    <source>
        <tissue evidence="10">Muscle</tissue>
    </source>
</reference>
<dbReference type="InterPro" id="IPR027417">
    <property type="entry name" value="P-loop_NTPase"/>
</dbReference>
<keyword evidence="4" id="KW-0206">Cytoskeleton</keyword>
<dbReference type="AlphaFoldDB" id="A0A6J3LDS8"/>
<feature type="compositionally biased region" description="Basic and acidic residues" evidence="7">
    <location>
        <begin position="725"/>
        <end position="735"/>
    </location>
</feature>
<dbReference type="Proteomes" id="UP000504631">
    <property type="component" value="Unplaced"/>
</dbReference>
<dbReference type="GeneID" id="117240208"/>
<proteinExistence type="inferred from homology"/>
<dbReference type="GO" id="GO:0003777">
    <property type="term" value="F:microtubule motor activity"/>
    <property type="evidence" value="ECO:0007669"/>
    <property type="project" value="InterPro"/>
</dbReference>
<evidence type="ECO:0000256" key="2">
    <source>
        <dbReference type="ARBA" id="ARBA00022741"/>
    </source>
</evidence>
<dbReference type="SUPFAM" id="SSF52540">
    <property type="entry name" value="P-loop containing nucleoside triphosphate hydrolases"/>
    <property type="match status" value="1"/>
</dbReference>
<dbReference type="GO" id="GO:0005524">
    <property type="term" value="F:ATP binding"/>
    <property type="evidence" value="ECO:0007669"/>
    <property type="project" value="UniProtKB-UniRule"/>
</dbReference>
<dbReference type="KEGG" id="bvk:117240208"/>
<keyword evidence="2 5" id="KW-0547">Nucleotide-binding</keyword>
<dbReference type="GO" id="GO:0005871">
    <property type="term" value="C:kinesin complex"/>
    <property type="evidence" value="ECO:0007669"/>
    <property type="project" value="TreeGrafter"/>
</dbReference>
<dbReference type="InterPro" id="IPR027640">
    <property type="entry name" value="Kinesin-like_fam"/>
</dbReference>
<dbReference type="GO" id="GO:0007018">
    <property type="term" value="P:microtubule-based movement"/>
    <property type="evidence" value="ECO:0007669"/>
    <property type="project" value="InterPro"/>
</dbReference>
<evidence type="ECO:0000256" key="3">
    <source>
        <dbReference type="ARBA" id="ARBA00022840"/>
    </source>
</evidence>
<name>A0A6J3LDS8_9HYME</name>
<dbReference type="GO" id="GO:0008017">
    <property type="term" value="F:microtubule binding"/>
    <property type="evidence" value="ECO:0007669"/>
    <property type="project" value="InterPro"/>
</dbReference>
<evidence type="ECO:0000313" key="9">
    <source>
        <dbReference type="Proteomes" id="UP000504631"/>
    </source>
</evidence>
<organism evidence="9 10">
    <name type="scientific">Bombus vosnesenskii</name>
    <dbReference type="NCBI Taxonomy" id="207650"/>
    <lineage>
        <taxon>Eukaryota</taxon>
        <taxon>Metazoa</taxon>
        <taxon>Ecdysozoa</taxon>
        <taxon>Arthropoda</taxon>
        <taxon>Hexapoda</taxon>
        <taxon>Insecta</taxon>
        <taxon>Pterygota</taxon>
        <taxon>Neoptera</taxon>
        <taxon>Endopterygota</taxon>
        <taxon>Hymenoptera</taxon>
        <taxon>Apocrita</taxon>
        <taxon>Aculeata</taxon>
        <taxon>Apoidea</taxon>
        <taxon>Anthophila</taxon>
        <taxon>Apidae</taxon>
        <taxon>Bombus</taxon>
        <taxon>Pyrobombus</taxon>
    </lineage>
</organism>
<dbReference type="PRINTS" id="PR00380">
    <property type="entry name" value="KINESINHEAVY"/>
</dbReference>
<feature type="coiled-coil region" evidence="6">
    <location>
        <begin position="590"/>
        <end position="670"/>
    </location>
</feature>
<evidence type="ECO:0000256" key="1">
    <source>
        <dbReference type="ARBA" id="ARBA00004245"/>
    </source>
</evidence>
<accession>A0A6J3LDS8</accession>
<feature type="domain" description="Kinesin motor" evidence="8">
    <location>
        <begin position="13"/>
        <end position="343"/>
    </location>
</feature>
<keyword evidence="6" id="KW-0175">Coiled coil</keyword>
<dbReference type="RefSeq" id="XP_033362059.1">
    <property type="nucleotide sequence ID" value="XM_033506168.1"/>
</dbReference>
<dbReference type="GO" id="GO:0016887">
    <property type="term" value="F:ATP hydrolysis activity"/>
    <property type="evidence" value="ECO:0007669"/>
    <property type="project" value="TreeGrafter"/>
</dbReference>
<gene>
    <name evidence="10" type="primary">LOC117240208</name>
</gene>
<dbReference type="Pfam" id="PF00225">
    <property type="entry name" value="Kinesin"/>
    <property type="match status" value="1"/>
</dbReference>
<dbReference type="SMART" id="SM00129">
    <property type="entry name" value="KISc"/>
    <property type="match status" value="1"/>
</dbReference>
<evidence type="ECO:0000256" key="5">
    <source>
        <dbReference type="PROSITE-ProRule" id="PRU00283"/>
    </source>
</evidence>
<feature type="region of interest" description="Disordered" evidence="7">
    <location>
        <begin position="725"/>
        <end position="744"/>
    </location>
</feature>
<dbReference type="InterPro" id="IPR036961">
    <property type="entry name" value="Kinesin_motor_dom_sf"/>
</dbReference>
<sequence>MTDYDDANVNEKNMKIFIRILPVERPCKSCVRIDMGRKKVYVRCLQEMQPNRIAVSKKPTYWCFQTDGIFCDSSQEEVYHVTTEDLAPKILDGVSCILMGYGQSGSGKSFTMSGLRNNWEHRGLVTRLLSRMFAEKANRTEVSKIEYRVSFVELYGKEARDLLVSDTDNNKVKINDREPFKDISVVCMDNEKEGLKRIFEGEVRRSIAKESAYPASHLATSVITFHVSNTSLITSWGIVTTAKVHIVEAAGTGTVGRNNCGKPAVDIGVANLMKTELEQFFSYVGRSRSSVVNVIRSSNLLKILGNTLLVSSIIRLISHIRITREDLDITLSTLKFTAKIARLKPVRIKEDIKHRSDLIVHRLREDVNALKKELMLNDMLLHQEAFMNISKARMEQINRSILLFLNGKISDFTLFSVSQAQVLLKNIKDLYNRLSVKEVEVDKLKEMYEGLVKSIAEATSAESLLKEIELSEDEVSKRKRVRSSAEDFKTEEDTKKLEERVGSLDKSTIGVTLGPYADVLSPDKSLEYKHSAMSKQILKINSENIMTVRRLFDSFLKEELKYAKMKEIFDRNERTLAVVRQRFTNMVDKYFQAKRNLDDARDKLSKHQQIRQIMKLESPEEIKTIYEIERTIERDISCYQKVLINLEEEVDQARREIVTLSNQHLEMKSKLESGFRDYSERNAYLLHYTDKSMKALLKSEKKSFDMIRRKFNKFQREILRKTEETEKRKKARLDNKGTCTSTNL</sequence>
<evidence type="ECO:0000256" key="6">
    <source>
        <dbReference type="SAM" id="Coils"/>
    </source>
</evidence>
<evidence type="ECO:0000313" key="10">
    <source>
        <dbReference type="RefSeq" id="XP_033362059.1"/>
    </source>
</evidence>
<evidence type="ECO:0000259" key="8">
    <source>
        <dbReference type="PROSITE" id="PS50067"/>
    </source>
</evidence>
<dbReference type="PANTHER" id="PTHR24115">
    <property type="entry name" value="KINESIN-RELATED"/>
    <property type="match status" value="1"/>
</dbReference>
<evidence type="ECO:0000256" key="7">
    <source>
        <dbReference type="SAM" id="MobiDB-lite"/>
    </source>
</evidence>
<keyword evidence="5" id="KW-0505">Motor protein</keyword>
<keyword evidence="4" id="KW-0963">Cytoplasm</keyword>
<comment type="subcellular location">
    <subcellularLocation>
        <location evidence="1">Cytoplasm</location>
        <location evidence="1">Cytoskeleton</location>
    </subcellularLocation>
</comment>
<dbReference type="PROSITE" id="PS50067">
    <property type="entry name" value="KINESIN_MOTOR_2"/>
    <property type="match status" value="1"/>
</dbReference>
<protein>
    <submittedName>
        <fullName evidence="10">Kinesin-like protein KIF9</fullName>
    </submittedName>
</protein>
<comment type="similarity">
    <text evidence="5">Belongs to the TRAFAC class myosin-kinesin ATPase superfamily. Kinesin family.</text>
</comment>